<dbReference type="AlphaFoldDB" id="A0A9X3N1A1"/>
<sequence length="224" mass="24553">MDQQRDKVVLVEFWDFCRVNSLRTLPYLKAWHARYQDAGLRIVGVHTGGFLPARSEENVRRAVERLEIPWPVAIDTDLEVWDIYGNEGWPARYLWAPSETGHVLHSLHYGEGGYVETELEIQSLLGVERDPVAPIRPEEAADAMVATPTPDQPGAYSGPYAAGGVWIVAEGLGMVTANGVDVAIAEPGCYPVLEHPRHTEGELELVVGEGVTVHATCFTLGLAA</sequence>
<reference evidence="1" key="1">
    <citation type="submission" date="2022-10" db="EMBL/GenBank/DDBJ databases">
        <title>The WGS of Solirubrobacter ginsenosidimutans DSM 21036.</title>
        <authorList>
            <person name="Jiang Z."/>
        </authorList>
    </citation>
    <scope>NUCLEOTIDE SEQUENCE</scope>
    <source>
        <strain evidence="1">DSM 21036</strain>
    </source>
</reference>
<dbReference type="PANTHER" id="PTHR46388:SF2">
    <property type="entry name" value="NHL REPEAT-CONTAINING PROTEIN 2"/>
    <property type="match status" value="1"/>
</dbReference>
<comment type="caution">
    <text evidence="1">The sequence shown here is derived from an EMBL/GenBank/DDBJ whole genome shotgun (WGS) entry which is preliminary data.</text>
</comment>
<dbReference type="EMBL" id="JAPDOD010000042">
    <property type="protein sequence ID" value="MDA0165155.1"/>
    <property type="molecule type" value="Genomic_DNA"/>
</dbReference>
<evidence type="ECO:0000313" key="2">
    <source>
        <dbReference type="Proteomes" id="UP001149140"/>
    </source>
</evidence>
<dbReference type="SUPFAM" id="SSF52833">
    <property type="entry name" value="Thioredoxin-like"/>
    <property type="match status" value="1"/>
</dbReference>
<evidence type="ECO:0000313" key="1">
    <source>
        <dbReference type="EMBL" id="MDA0165155.1"/>
    </source>
</evidence>
<dbReference type="InterPro" id="IPR036249">
    <property type="entry name" value="Thioredoxin-like_sf"/>
</dbReference>
<name>A0A9X3N1A1_9ACTN</name>
<organism evidence="1 2">
    <name type="scientific">Solirubrobacter ginsenosidimutans</name>
    <dbReference type="NCBI Taxonomy" id="490573"/>
    <lineage>
        <taxon>Bacteria</taxon>
        <taxon>Bacillati</taxon>
        <taxon>Actinomycetota</taxon>
        <taxon>Thermoleophilia</taxon>
        <taxon>Solirubrobacterales</taxon>
        <taxon>Solirubrobacteraceae</taxon>
        <taxon>Solirubrobacter</taxon>
    </lineage>
</organism>
<proteinExistence type="predicted"/>
<dbReference type="RefSeq" id="WP_270044412.1">
    <property type="nucleotide sequence ID" value="NZ_JAPDOD010000042.1"/>
</dbReference>
<accession>A0A9X3N1A1</accession>
<dbReference type="Gene3D" id="3.40.30.10">
    <property type="entry name" value="Glutaredoxin"/>
    <property type="match status" value="1"/>
</dbReference>
<protein>
    <submittedName>
        <fullName evidence="1">DipZ protein</fullName>
    </submittedName>
</protein>
<dbReference type="Proteomes" id="UP001149140">
    <property type="component" value="Unassembled WGS sequence"/>
</dbReference>
<dbReference type="PANTHER" id="PTHR46388">
    <property type="entry name" value="NHL REPEAT-CONTAINING PROTEIN 2"/>
    <property type="match status" value="1"/>
</dbReference>
<gene>
    <name evidence="1" type="ORF">OM076_33105</name>
</gene>
<keyword evidence="2" id="KW-1185">Reference proteome</keyword>